<sequence length="108" mass="11924">MPSVALSLETLRRLVEVGFAQVNGQIALVRQELEQVNAQHASLAQRVEQDRMTADVRHAALETRLDALEREAVTRSQLADRTRQIIAVVTVLLLVAGTVISLISLTRN</sequence>
<name>A0A1I0LTW6_9ACTN</name>
<evidence type="ECO:0000256" key="2">
    <source>
        <dbReference type="SAM" id="Phobius"/>
    </source>
</evidence>
<evidence type="ECO:0000313" key="3">
    <source>
        <dbReference type="EMBL" id="SEU46647.1"/>
    </source>
</evidence>
<reference evidence="3 4" key="1">
    <citation type="submission" date="2016-10" db="EMBL/GenBank/DDBJ databases">
        <authorList>
            <person name="de Groot N.N."/>
        </authorList>
    </citation>
    <scope>NUCLEOTIDE SEQUENCE [LARGE SCALE GENOMIC DNA]</scope>
    <source>
        <strain evidence="3 4">CGMCC 4.5598</strain>
    </source>
</reference>
<dbReference type="AlphaFoldDB" id="A0A1I0LTW6"/>
<feature type="transmembrane region" description="Helical" evidence="2">
    <location>
        <begin position="85"/>
        <end position="105"/>
    </location>
</feature>
<keyword evidence="2" id="KW-0812">Transmembrane</keyword>
<dbReference type="Proteomes" id="UP000199361">
    <property type="component" value="Unassembled WGS sequence"/>
</dbReference>
<dbReference type="EMBL" id="FOHX01000027">
    <property type="protein sequence ID" value="SEU46647.1"/>
    <property type="molecule type" value="Genomic_DNA"/>
</dbReference>
<dbReference type="STRING" id="568860.SAMN05421811_127104"/>
<evidence type="ECO:0000256" key="1">
    <source>
        <dbReference type="SAM" id="Coils"/>
    </source>
</evidence>
<keyword evidence="2" id="KW-0472">Membrane</keyword>
<gene>
    <name evidence="3" type="ORF">SAMN05421811_127104</name>
</gene>
<keyword evidence="2" id="KW-1133">Transmembrane helix</keyword>
<feature type="coiled-coil region" evidence="1">
    <location>
        <begin position="19"/>
        <end position="71"/>
    </location>
</feature>
<accession>A0A1I0LTW6</accession>
<evidence type="ECO:0000313" key="4">
    <source>
        <dbReference type="Proteomes" id="UP000199361"/>
    </source>
</evidence>
<proteinExistence type="predicted"/>
<organism evidence="3 4">
    <name type="scientific">Nonomuraea wenchangensis</name>
    <dbReference type="NCBI Taxonomy" id="568860"/>
    <lineage>
        <taxon>Bacteria</taxon>
        <taxon>Bacillati</taxon>
        <taxon>Actinomycetota</taxon>
        <taxon>Actinomycetes</taxon>
        <taxon>Streptosporangiales</taxon>
        <taxon>Streptosporangiaceae</taxon>
        <taxon>Nonomuraea</taxon>
    </lineage>
</organism>
<keyword evidence="1" id="KW-0175">Coiled coil</keyword>
<keyword evidence="4" id="KW-1185">Reference proteome</keyword>
<protein>
    <submittedName>
        <fullName evidence="3">Uncharacterized protein</fullName>
    </submittedName>
</protein>